<dbReference type="SUPFAM" id="SSF118370">
    <property type="entry name" value="Vasodilator-stimulated phosphoprotein, VASP, tetramerisation domain"/>
    <property type="match status" value="1"/>
</dbReference>
<feature type="domain" description="WH1" evidence="11">
    <location>
        <begin position="1"/>
        <end position="100"/>
    </location>
</feature>
<evidence type="ECO:0000256" key="5">
    <source>
        <dbReference type="ARBA" id="ARBA00023036"/>
    </source>
</evidence>
<dbReference type="PANTHER" id="PTHR11202:SF22">
    <property type="entry name" value="PROTEIN ENABLED"/>
    <property type="match status" value="1"/>
</dbReference>
<dbReference type="EnsemblMetazoa" id="CJA09755.1">
    <property type="protein sequence ID" value="CJA09755.1"/>
    <property type="gene ID" value="WBGene00128959"/>
</dbReference>
<dbReference type="Proteomes" id="UP000005237">
    <property type="component" value="Unassembled WGS sequence"/>
</dbReference>
<evidence type="ECO:0000313" key="13">
    <source>
        <dbReference type="Proteomes" id="UP000005237"/>
    </source>
</evidence>
<evidence type="ECO:0000259" key="11">
    <source>
        <dbReference type="PROSITE" id="PS50229"/>
    </source>
</evidence>
<dbReference type="GO" id="GO:0017124">
    <property type="term" value="F:SH3 domain binding"/>
    <property type="evidence" value="ECO:0007669"/>
    <property type="project" value="UniProtKB-KW"/>
</dbReference>
<evidence type="ECO:0000256" key="3">
    <source>
        <dbReference type="ARBA" id="ARBA00009785"/>
    </source>
</evidence>
<keyword evidence="4" id="KW-0963">Cytoplasm</keyword>
<keyword evidence="8" id="KW-0966">Cell projection</keyword>
<evidence type="ECO:0000256" key="9">
    <source>
        <dbReference type="SAM" id="Coils"/>
    </source>
</evidence>
<keyword evidence="7" id="KW-0206">Cytoskeleton</keyword>
<comment type="subcellular location">
    <subcellularLocation>
        <location evidence="2">Cell projection</location>
        <location evidence="2">Lamellipodium</location>
    </subcellularLocation>
    <subcellularLocation>
        <location evidence="1">Cytoplasm</location>
        <location evidence="1">Cytoskeleton</location>
    </subcellularLocation>
</comment>
<evidence type="ECO:0000256" key="10">
    <source>
        <dbReference type="SAM" id="MobiDB-lite"/>
    </source>
</evidence>
<dbReference type="InterPro" id="IPR000697">
    <property type="entry name" value="WH1/EVH1_dom"/>
</dbReference>
<dbReference type="GO" id="GO:0005856">
    <property type="term" value="C:cytoskeleton"/>
    <property type="evidence" value="ECO:0007669"/>
    <property type="project" value="UniProtKB-SubCell"/>
</dbReference>
<dbReference type="InterPro" id="IPR011993">
    <property type="entry name" value="PH-like_dom_sf"/>
</dbReference>
<dbReference type="PANTHER" id="PTHR11202">
    <property type="entry name" value="SPROUTY-RELATED, EVH1 DOMAIN-CONTAINING PROTEIN FAMILY MEMBER"/>
    <property type="match status" value="1"/>
</dbReference>
<evidence type="ECO:0000256" key="8">
    <source>
        <dbReference type="ARBA" id="ARBA00023273"/>
    </source>
</evidence>
<feature type="coiled-coil region" evidence="9">
    <location>
        <begin position="432"/>
        <end position="459"/>
    </location>
</feature>
<dbReference type="InterPro" id="IPR014885">
    <property type="entry name" value="VASP_tetra"/>
</dbReference>
<feature type="compositionally biased region" description="Polar residues" evidence="10">
    <location>
        <begin position="148"/>
        <end position="158"/>
    </location>
</feature>
<evidence type="ECO:0000313" key="12">
    <source>
        <dbReference type="EnsemblMetazoa" id="CJA09755.1"/>
    </source>
</evidence>
<comment type="similarity">
    <text evidence="3">Belongs to the Ena/VASP family.</text>
</comment>
<evidence type="ECO:0000256" key="6">
    <source>
        <dbReference type="ARBA" id="ARBA00023203"/>
    </source>
</evidence>
<dbReference type="Pfam" id="PF08776">
    <property type="entry name" value="VASP_tetra"/>
    <property type="match status" value="1"/>
</dbReference>
<dbReference type="SMART" id="SM00461">
    <property type="entry name" value="WH1"/>
    <property type="match status" value="1"/>
</dbReference>
<feature type="region of interest" description="Disordered" evidence="10">
    <location>
        <begin position="1"/>
        <end position="22"/>
    </location>
</feature>
<feature type="compositionally biased region" description="Polar residues" evidence="10">
    <location>
        <begin position="272"/>
        <end position="284"/>
    </location>
</feature>
<evidence type="ECO:0000256" key="4">
    <source>
        <dbReference type="ARBA" id="ARBA00022490"/>
    </source>
</evidence>
<dbReference type="Gene3D" id="2.30.29.30">
    <property type="entry name" value="Pleckstrin-homology domain (PH domain)/Phosphotyrosine-binding domain (PTB)"/>
    <property type="match status" value="1"/>
</dbReference>
<dbReference type="GO" id="GO:0003779">
    <property type="term" value="F:actin binding"/>
    <property type="evidence" value="ECO:0007669"/>
    <property type="project" value="UniProtKB-KW"/>
</dbReference>
<feature type="compositionally biased region" description="Low complexity" evidence="10">
    <location>
        <begin position="332"/>
        <end position="372"/>
    </location>
</feature>
<feature type="compositionally biased region" description="Polar residues" evidence="10">
    <location>
        <begin position="389"/>
        <end position="417"/>
    </location>
</feature>
<feature type="compositionally biased region" description="Polar residues" evidence="10">
    <location>
        <begin position="191"/>
        <end position="203"/>
    </location>
</feature>
<dbReference type="Pfam" id="PF00568">
    <property type="entry name" value="WH1"/>
    <property type="match status" value="1"/>
</dbReference>
<proteinExistence type="inferred from homology"/>
<feature type="region of interest" description="Disordered" evidence="10">
    <location>
        <begin position="148"/>
        <end position="417"/>
    </location>
</feature>
<feature type="compositionally biased region" description="Pro residues" evidence="10">
    <location>
        <begin position="233"/>
        <end position="258"/>
    </location>
</feature>
<name>A0A8R1HYH4_CAEJA</name>
<feature type="compositionally biased region" description="Pro residues" evidence="10">
    <location>
        <begin position="205"/>
        <end position="221"/>
    </location>
</feature>
<keyword evidence="5" id="KW-0729">SH3-binding</keyword>
<dbReference type="GO" id="GO:0030027">
    <property type="term" value="C:lamellipodium"/>
    <property type="evidence" value="ECO:0007669"/>
    <property type="project" value="UniProtKB-SubCell"/>
</dbReference>
<dbReference type="GO" id="GO:0005737">
    <property type="term" value="C:cytoplasm"/>
    <property type="evidence" value="ECO:0007669"/>
    <property type="project" value="UniProtKB-ARBA"/>
</dbReference>
<evidence type="ECO:0000256" key="1">
    <source>
        <dbReference type="ARBA" id="ARBA00004245"/>
    </source>
</evidence>
<dbReference type="Gene3D" id="1.20.5.1160">
    <property type="entry name" value="Vasodilator-stimulated phosphoprotein"/>
    <property type="match status" value="1"/>
</dbReference>
<keyword evidence="6" id="KW-0009">Actin-binding</keyword>
<dbReference type="AlphaFoldDB" id="A0A8R1HYH4"/>
<dbReference type="InterPro" id="IPR038023">
    <property type="entry name" value="VASP_sf"/>
</dbReference>
<dbReference type="SUPFAM" id="SSF50729">
    <property type="entry name" value="PH domain-like"/>
    <property type="match status" value="1"/>
</dbReference>
<keyword evidence="13" id="KW-1185">Reference proteome</keyword>
<evidence type="ECO:0000256" key="2">
    <source>
        <dbReference type="ARBA" id="ARBA00004510"/>
    </source>
</evidence>
<dbReference type="SUPFAM" id="SSF101447">
    <property type="entry name" value="Formin homology 2 domain (FH2 domain)"/>
    <property type="match status" value="1"/>
</dbReference>
<organism evidence="12 13">
    <name type="scientific">Caenorhabditis japonica</name>
    <dbReference type="NCBI Taxonomy" id="281687"/>
    <lineage>
        <taxon>Eukaryota</taxon>
        <taxon>Metazoa</taxon>
        <taxon>Ecdysozoa</taxon>
        <taxon>Nematoda</taxon>
        <taxon>Chromadorea</taxon>
        <taxon>Rhabditida</taxon>
        <taxon>Rhabditina</taxon>
        <taxon>Rhabditomorpha</taxon>
        <taxon>Rhabditoidea</taxon>
        <taxon>Rhabditidae</taxon>
        <taxon>Peloderinae</taxon>
        <taxon>Caenorhabditis</taxon>
    </lineage>
</organism>
<reference evidence="13" key="1">
    <citation type="submission" date="2010-08" db="EMBL/GenBank/DDBJ databases">
        <authorList>
            <consortium name="Caenorhabditis japonica Sequencing Consortium"/>
            <person name="Wilson R.K."/>
        </authorList>
    </citation>
    <scope>NUCLEOTIDE SEQUENCE [LARGE SCALE GENOMIC DNA]</scope>
    <source>
        <strain evidence="13">DF5081</strain>
    </source>
</reference>
<sequence length="472" mass="50775">MVYNDATQKWQHPTGSDGSPSNVQIFQDIRRHAFRIVSNNNSDGHNLLNCNIHQRLKYHKATPKFHQWRDERRRVYGLNFDHEAESHNFAHIIAQAIEQLTINMVNNEYQQPHPADNVYQDPHQHLMHIHSAPNFHDENQNSANFRKTSQHTTTLSSTAAMSVQQRRASQSSSTSGNGSSMFHQQQQQQQDFGNTSWQSNGSTAPPAPPPISAIPQAPPAPHAGIAPVNTSGAPPPPPLPPVNSAAPPPPPPPPPPPMMSNGAPSLAEQLKMRSQQGLKQTSNGVGKPAAAAAAAEQEKPAVPKAAGNLMSELEAQLNKRKMTQAKSDAVDSKSNTSNGSSDSGCGTAMSTNGLSSNGGSVGSAAAKKWSVSDASKPTDSPKSHRKLPSASSLFSQEDTSLTPKAASINGTAASSSSAIPNEILDRLRADLMVEVRLEINKAKQEIIEANERCAQKSKQEIVAAILRELGRR</sequence>
<evidence type="ECO:0000256" key="7">
    <source>
        <dbReference type="ARBA" id="ARBA00023212"/>
    </source>
</evidence>
<protein>
    <submittedName>
        <fullName evidence="12">WH1 domain-containing protein</fullName>
    </submittedName>
</protein>
<dbReference type="PROSITE" id="PS50229">
    <property type="entry name" value="WH1"/>
    <property type="match status" value="1"/>
</dbReference>
<reference evidence="12" key="2">
    <citation type="submission" date="2022-06" db="UniProtKB">
        <authorList>
            <consortium name="EnsemblMetazoa"/>
        </authorList>
    </citation>
    <scope>IDENTIFICATION</scope>
    <source>
        <strain evidence="12">DF5081</strain>
    </source>
</reference>
<keyword evidence="9" id="KW-0175">Coiled coil</keyword>
<accession>A0A8R1HYH4</accession>
<feature type="compositionally biased region" description="Low complexity" evidence="10">
    <location>
        <begin position="159"/>
        <end position="190"/>
    </location>
</feature>